<name>A0AC34RFU7_9BILA</name>
<sequence length="242" mass="28451">MEKETEVFLEFIDAAFRVTFLQSKQLYKSFQVTNLDLQNFEIVEASVRSNVILLLINSVNDFHAGFIQIDHPEKVYTHRIGKIHDSKAGFWDDEILAVRQENDDIYYWFLKLDDLMNKRKAEEQILENLAVGIQSAELIDDRLIVIAETKNWTIPIWDLIEFSQQQQTQAENDRLFIKIIILAIILFVILFLIMIKVLATHCKNWKKYLTKIGAEVKILPADEEKQLEKTFFINHIENVEHV</sequence>
<evidence type="ECO:0000313" key="1">
    <source>
        <dbReference type="Proteomes" id="UP000887576"/>
    </source>
</evidence>
<reference evidence="2" key="1">
    <citation type="submission" date="2022-11" db="UniProtKB">
        <authorList>
            <consortium name="WormBaseParasite"/>
        </authorList>
    </citation>
    <scope>IDENTIFICATION</scope>
</reference>
<proteinExistence type="predicted"/>
<dbReference type="WBParaSite" id="JU765_v2.g655.t1">
    <property type="protein sequence ID" value="JU765_v2.g655.t1"/>
    <property type="gene ID" value="JU765_v2.g655"/>
</dbReference>
<dbReference type="Proteomes" id="UP000887576">
    <property type="component" value="Unplaced"/>
</dbReference>
<accession>A0AC34RFU7</accession>
<evidence type="ECO:0000313" key="2">
    <source>
        <dbReference type="WBParaSite" id="JU765_v2.g655.t1"/>
    </source>
</evidence>
<protein>
    <submittedName>
        <fullName evidence="2">Uncharacterized protein</fullName>
    </submittedName>
</protein>
<organism evidence="1 2">
    <name type="scientific">Panagrolaimus sp. JU765</name>
    <dbReference type="NCBI Taxonomy" id="591449"/>
    <lineage>
        <taxon>Eukaryota</taxon>
        <taxon>Metazoa</taxon>
        <taxon>Ecdysozoa</taxon>
        <taxon>Nematoda</taxon>
        <taxon>Chromadorea</taxon>
        <taxon>Rhabditida</taxon>
        <taxon>Tylenchina</taxon>
        <taxon>Panagrolaimomorpha</taxon>
        <taxon>Panagrolaimoidea</taxon>
        <taxon>Panagrolaimidae</taxon>
        <taxon>Panagrolaimus</taxon>
    </lineage>
</organism>